<evidence type="ECO:0000313" key="1">
    <source>
        <dbReference type="EMBL" id="RAL46275.1"/>
    </source>
</evidence>
<reference evidence="1 2" key="1">
    <citation type="submission" date="2018-06" db="EMBL/GenBank/DDBJ databases">
        <title>The Genome of Cuscuta australis (Dodder) Provides Insight into the Evolution of Plant Parasitism.</title>
        <authorList>
            <person name="Liu H."/>
        </authorList>
    </citation>
    <scope>NUCLEOTIDE SEQUENCE [LARGE SCALE GENOMIC DNA]</scope>
    <source>
        <strain evidence="2">cv. Yunnan</strain>
        <tissue evidence="1">Vines</tissue>
    </source>
</reference>
<dbReference type="AlphaFoldDB" id="A0A328DKK3"/>
<keyword evidence="2" id="KW-1185">Reference proteome</keyword>
<dbReference type="Proteomes" id="UP000249390">
    <property type="component" value="Unassembled WGS sequence"/>
</dbReference>
<dbReference type="EMBL" id="NQVE01000124">
    <property type="protein sequence ID" value="RAL46275.1"/>
    <property type="molecule type" value="Genomic_DNA"/>
</dbReference>
<comment type="caution">
    <text evidence="1">The sequence shown here is derived from an EMBL/GenBank/DDBJ whole genome shotgun (WGS) entry which is preliminary data.</text>
</comment>
<sequence length="115" mass="12630">MEVTNLRIELPTDYLLGLFVFLPPRSAPRTQSNSHTDVFDVDKVKRHAQQIQSFIAGVPLIVVGFRGAYALHLQMRSYAGSMGRLHLAIHCTFESVGAPSGSVMPGINYPACSRT</sequence>
<proteinExistence type="predicted"/>
<organism evidence="1 2">
    <name type="scientific">Cuscuta australis</name>
    <dbReference type="NCBI Taxonomy" id="267555"/>
    <lineage>
        <taxon>Eukaryota</taxon>
        <taxon>Viridiplantae</taxon>
        <taxon>Streptophyta</taxon>
        <taxon>Embryophyta</taxon>
        <taxon>Tracheophyta</taxon>
        <taxon>Spermatophyta</taxon>
        <taxon>Magnoliopsida</taxon>
        <taxon>eudicotyledons</taxon>
        <taxon>Gunneridae</taxon>
        <taxon>Pentapetalae</taxon>
        <taxon>asterids</taxon>
        <taxon>lamiids</taxon>
        <taxon>Solanales</taxon>
        <taxon>Convolvulaceae</taxon>
        <taxon>Cuscuteae</taxon>
        <taxon>Cuscuta</taxon>
        <taxon>Cuscuta subgen. Grammica</taxon>
        <taxon>Cuscuta sect. Cleistogrammica</taxon>
    </lineage>
</organism>
<accession>A0A328DKK3</accession>
<protein>
    <submittedName>
        <fullName evidence="1">Uncharacterized protein</fullName>
    </submittedName>
</protein>
<gene>
    <name evidence="1" type="ORF">DM860_016708</name>
</gene>
<evidence type="ECO:0000313" key="2">
    <source>
        <dbReference type="Proteomes" id="UP000249390"/>
    </source>
</evidence>
<name>A0A328DKK3_9ASTE</name>